<dbReference type="PROSITE" id="PS50294">
    <property type="entry name" value="WD_REPEATS_REGION"/>
    <property type="match status" value="2"/>
</dbReference>
<evidence type="ECO:0000313" key="4">
    <source>
        <dbReference type="Proteomes" id="UP000694240"/>
    </source>
</evidence>
<protein>
    <submittedName>
        <fullName evidence="3">WD40 repeat</fullName>
    </submittedName>
</protein>
<comment type="caution">
    <text evidence="3">The sequence shown here is derived from an EMBL/GenBank/DDBJ whole genome shotgun (WGS) entry which is preliminary data.</text>
</comment>
<keyword evidence="4" id="KW-1185">Reference proteome</keyword>
<name>A0A8T1YAH7_9BRAS</name>
<dbReference type="FunFam" id="2.130.10.10:FF:000485">
    <property type="entry name" value="Putative WD repeat-containing protein C17D11.16"/>
    <property type="match status" value="1"/>
</dbReference>
<dbReference type="FunFam" id="2.130.10.10:FF:000714">
    <property type="entry name" value="Transducin/WD40 repeat-like superfamily protein"/>
    <property type="match status" value="1"/>
</dbReference>
<dbReference type="InterPro" id="IPR044285">
    <property type="entry name" value="PWP1"/>
</dbReference>
<dbReference type="GO" id="GO:0006364">
    <property type="term" value="P:rRNA processing"/>
    <property type="evidence" value="ECO:0007669"/>
    <property type="project" value="InterPro"/>
</dbReference>
<dbReference type="InterPro" id="IPR019775">
    <property type="entry name" value="WD40_repeat_CS"/>
</dbReference>
<proteinExistence type="predicted"/>
<dbReference type="AlphaFoldDB" id="A0A8T1YAH7"/>
<dbReference type="Pfam" id="PF00400">
    <property type="entry name" value="WD40"/>
    <property type="match status" value="3"/>
</dbReference>
<feature type="compositionally biased region" description="Basic and acidic residues" evidence="2">
    <location>
        <begin position="54"/>
        <end position="67"/>
    </location>
</feature>
<evidence type="ECO:0000313" key="3">
    <source>
        <dbReference type="EMBL" id="KAG7542303.1"/>
    </source>
</evidence>
<dbReference type="PANTHER" id="PTHR14091:SF5">
    <property type="entry name" value="TRANSDUCIN_WD40 REPEAT-LIKE SUPERFAMILY PROTEIN"/>
    <property type="match status" value="1"/>
</dbReference>
<keyword evidence="1" id="KW-0853">WD repeat</keyword>
<feature type="repeat" description="WD" evidence="1">
    <location>
        <begin position="248"/>
        <end position="290"/>
    </location>
</feature>
<reference evidence="3 4" key="1">
    <citation type="submission" date="2020-12" db="EMBL/GenBank/DDBJ databases">
        <title>Concerted genomic and epigenomic changes stabilize Arabidopsis allopolyploids.</title>
        <authorList>
            <person name="Chen Z."/>
        </authorList>
    </citation>
    <scope>NUCLEOTIDE SEQUENCE [LARGE SCALE GENOMIC DNA]</scope>
    <source>
        <strain evidence="3">Allo738</strain>
        <tissue evidence="3">Leaf</tissue>
    </source>
</reference>
<feature type="repeat" description="WD" evidence="1">
    <location>
        <begin position="384"/>
        <end position="426"/>
    </location>
</feature>
<feature type="compositionally biased region" description="Low complexity" evidence="2">
    <location>
        <begin position="71"/>
        <end position="80"/>
    </location>
</feature>
<dbReference type="GO" id="GO:0005634">
    <property type="term" value="C:nucleus"/>
    <property type="evidence" value="ECO:0007669"/>
    <property type="project" value="TreeGrafter"/>
</dbReference>
<dbReference type="InterPro" id="IPR001680">
    <property type="entry name" value="WD40_rpt"/>
</dbReference>
<accession>A0A8T1YAH7</accession>
<feature type="region of interest" description="Disordered" evidence="2">
    <location>
        <begin position="25"/>
        <end position="85"/>
    </location>
</feature>
<dbReference type="PANTHER" id="PTHR14091">
    <property type="entry name" value="PERIODIC TRYPTOPHAN PROTEIN 1"/>
    <property type="match status" value="1"/>
</dbReference>
<dbReference type="EMBL" id="JAEFBK010000012">
    <property type="protein sequence ID" value="KAG7542303.1"/>
    <property type="molecule type" value="Genomic_DNA"/>
</dbReference>
<evidence type="ECO:0000256" key="1">
    <source>
        <dbReference type="PROSITE-ProRule" id="PRU00221"/>
    </source>
</evidence>
<dbReference type="Proteomes" id="UP000694240">
    <property type="component" value="Chromosome 12"/>
</dbReference>
<feature type="compositionally biased region" description="Acidic residues" evidence="2">
    <location>
        <begin position="34"/>
        <end position="53"/>
    </location>
</feature>
<organism evidence="3 4">
    <name type="scientific">Arabidopsis thaliana x Arabidopsis arenosa</name>
    <dbReference type="NCBI Taxonomy" id="1240361"/>
    <lineage>
        <taxon>Eukaryota</taxon>
        <taxon>Viridiplantae</taxon>
        <taxon>Streptophyta</taxon>
        <taxon>Embryophyta</taxon>
        <taxon>Tracheophyta</taxon>
        <taxon>Spermatophyta</taxon>
        <taxon>Magnoliopsida</taxon>
        <taxon>eudicotyledons</taxon>
        <taxon>Gunneridae</taxon>
        <taxon>Pentapetalae</taxon>
        <taxon>rosids</taxon>
        <taxon>malvids</taxon>
        <taxon>Brassicales</taxon>
        <taxon>Brassicaceae</taxon>
        <taxon>Camelineae</taxon>
        <taxon>Arabidopsis</taxon>
    </lineage>
</organism>
<dbReference type="PROSITE" id="PS00678">
    <property type="entry name" value="WD_REPEATS_1"/>
    <property type="match status" value="2"/>
</dbReference>
<gene>
    <name evidence="3" type="ORF">ISN45_Aa07g022940</name>
</gene>
<dbReference type="PROSITE" id="PS50082">
    <property type="entry name" value="WD_REPEATS_2"/>
    <property type="match status" value="2"/>
</dbReference>
<evidence type="ECO:0000256" key="2">
    <source>
        <dbReference type="SAM" id="MobiDB-lite"/>
    </source>
</evidence>
<dbReference type="SMART" id="SM00320">
    <property type="entry name" value="WD40"/>
    <property type="match status" value="5"/>
</dbReference>
<sequence>MISALSWVPKGAAKAIPDRAKLPSKEEIEKLEESCEFYSEDEEEETDDEEENGEVAHAKAIAKEFGKSSKSKNASSSSSSMEVDEVADGLKELDMDNYDEEDDGIEIFSSGLGDLYYASNEMDPYLKNNDDDGDDSDDDSTILPTDSMIICARTDDKIKSPINCLDIYVCEETSNGSPNIYSHQEILLPKPPMCTAWLDCPLKGGEKGNFVAVGLYKTHAIEIWDLDIMRELLPCVQLGGKKKGKYREGSHTKSVIGLAWNKEFRNILASGSVDKQVKVWDVATETCQITMEHHTKGVQSVAWNHYAPEVLLSGSFDRTVVLKDVRKPSHSGFKWSVISKVESLAWDPHSEHSFLVSLKDGTVKGFDVRQASTSTSDSNPSFTLQHGRKAVTSVSYNVSAPNLLATGSTDQSVKLWDLSNNEPSCIATHRPNAGRLFSIAFSTDNPFLLAMGGLMGKLKVWDTLSDTNVSSRYGSRQVRP</sequence>